<dbReference type="EMBL" id="LAZR01046178">
    <property type="protein sequence ID" value="KKK97144.1"/>
    <property type="molecule type" value="Genomic_DNA"/>
</dbReference>
<dbReference type="AlphaFoldDB" id="A0A0F9C3U5"/>
<gene>
    <name evidence="2" type="ORF">LCGC14_2655660</name>
</gene>
<organism evidence="2">
    <name type="scientific">marine sediment metagenome</name>
    <dbReference type="NCBI Taxonomy" id="412755"/>
    <lineage>
        <taxon>unclassified sequences</taxon>
        <taxon>metagenomes</taxon>
        <taxon>ecological metagenomes</taxon>
    </lineage>
</organism>
<reference evidence="2" key="1">
    <citation type="journal article" date="2015" name="Nature">
        <title>Complex archaea that bridge the gap between prokaryotes and eukaryotes.</title>
        <authorList>
            <person name="Spang A."/>
            <person name="Saw J.H."/>
            <person name="Jorgensen S.L."/>
            <person name="Zaremba-Niedzwiedzka K."/>
            <person name="Martijn J."/>
            <person name="Lind A.E."/>
            <person name="van Eijk R."/>
            <person name="Schleper C."/>
            <person name="Guy L."/>
            <person name="Ettema T.J."/>
        </authorList>
    </citation>
    <scope>NUCLEOTIDE SEQUENCE</scope>
</reference>
<dbReference type="GO" id="GO:0003916">
    <property type="term" value="F:DNA topoisomerase activity"/>
    <property type="evidence" value="ECO:0007669"/>
    <property type="project" value="InterPro"/>
</dbReference>
<feature type="compositionally biased region" description="Basic residues" evidence="1">
    <location>
        <begin position="1"/>
        <end position="19"/>
    </location>
</feature>
<dbReference type="InterPro" id="IPR021686">
    <property type="entry name" value="DUF3268"/>
</dbReference>
<dbReference type="SUPFAM" id="SSF57783">
    <property type="entry name" value="Zinc beta-ribbon"/>
    <property type="match status" value="1"/>
</dbReference>
<dbReference type="GO" id="GO:0006265">
    <property type="term" value="P:DNA topological change"/>
    <property type="evidence" value="ECO:0007669"/>
    <property type="project" value="InterPro"/>
</dbReference>
<accession>A0A0F9C3U5</accession>
<comment type="caution">
    <text evidence="2">The sequence shown here is derived from an EMBL/GenBank/DDBJ whole genome shotgun (WGS) entry which is preliminary data.</text>
</comment>
<name>A0A0F9C3U5_9ZZZZ</name>
<evidence type="ECO:0000313" key="2">
    <source>
        <dbReference type="EMBL" id="KKK97144.1"/>
    </source>
</evidence>
<dbReference type="GO" id="GO:0005694">
    <property type="term" value="C:chromosome"/>
    <property type="evidence" value="ECO:0007669"/>
    <property type="project" value="InterPro"/>
</dbReference>
<dbReference type="GO" id="GO:0003677">
    <property type="term" value="F:DNA binding"/>
    <property type="evidence" value="ECO:0007669"/>
    <property type="project" value="InterPro"/>
</dbReference>
<sequence>MRSQKKRKIIRGKQRPKRRPQLEKPTCHCGEEMALRSSTYGNFWGCTNYPKCDGIVGCHPDNSPLGTPADKETRQLRQVAHEVFDNWWPTQFGTRGEAYEWMDENAPKPHIAEMDYDECEELIEMLEGDEDE</sequence>
<protein>
    <submittedName>
        <fullName evidence="2">Uncharacterized protein</fullName>
    </submittedName>
</protein>
<dbReference type="Gene3D" id="3.30.65.10">
    <property type="entry name" value="Bacterial Topoisomerase I, domain 1"/>
    <property type="match status" value="1"/>
</dbReference>
<proteinExistence type="predicted"/>
<dbReference type="Pfam" id="PF11672">
    <property type="entry name" value="DUF3268"/>
    <property type="match status" value="1"/>
</dbReference>
<evidence type="ECO:0000256" key="1">
    <source>
        <dbReference type="SAM" id="MobiDB-lite"/>
    </source>
</evidence>
<feature type="region of interest" description="Disordered" evidence="1">
    <location>
        <begin position="1"/>
        <end position="24"/>
    </location>
</feature>